<feature type="repeat" description="TPR" evidence="1">
    <location>
        <begin position="33"/>
        <end position="66"/>
    </location>
</feature>
<sequence>MSSSQIFTSSEDTDYNFDLGNFGRNISTSSPAAQIWFDRGLTWVYTFNHMEAVYCFKKAISCDPSCAMAYWGIAFAYGPNYNHPYELFDEVHLKSVLKETYHASTTAKSLASSATPIEQALIDAINIRFQHESLVPVDQLIADGVHYSDAMRSAYERFGDDLDVACLYADSMMTLTPWKLYDLNTGEPAEGARTVESREVLERALARQDALQHPGLLHMYIHLSEMSPVPERGLSAADSLRDLIPDAGHAHHMPIHLDNLIGDYRRAISSNIHATLADEKYYAHAGGKSFYSLYRLHNYHSLIYAAMFAGKKRIALETVDRMEATIPEDILRAKSPNLADWLEGFVGVRFHVMVRFGMWEEIINTQPPSDSSLYCVTTATLHYAKGVAYASLGRVKEAEWEQARYLAAIERVPDTRRTHPNRSVDILRVGVSMLDGEIKYRRGDHCEGLAMLRHAIHLEDNLVFSEPWGWMQPVRHAYAALSLEQGNLEEAAEAYKEDLGLGSKLYRAHHHPNNVWALQGYYECLTRMGQNQEASFVKPQLTIALAVADVPVKSSCFCRLDTSDVPNICVPPSCCK</sequence>
<evidence type="ECO:0000313" key="3">
    <source>
        <dbReference type="Proteomes" id="UP001152649"/>
    </source>
</evidence>
<evidence type="ECO:0000313" key="2">
    <source>
        <dbReference type="EMBL" id="CAG8359326.1"/>
    </source>
</evidence>
<dbReference type="InterPro" id="IPR019734">
    <property type="entry name" value="TPR_rpt"/>
</dbReference>
<dbReference type="SUPFAM" id="SSF48452">
    <property type="entry name" value="TPR-like"/>
    <property type="match status" value="2"/>
</dbReference>
<keyword evidence="3" id="KW-1185">Reference proteome</keyword>
<keyword evidence="1" id="KW-0802">TPR repeat</keyword>
<dbReference type="AlphaFoldDB" id="A0A9W4IXP1"/>
<dbReference type="SMART" id="SM00028">
    <property type="entry name" value="TPR"/>
    <property type="match status" value="2"/>
</dbReference>
<dbReference type="Gene3D" id="1.25.40.10">
    <property type="entry name" value="Tetratricopeptide repeat domain"/>
    <property type="match status" value="1"/>
</dbReference>
<dbReference type="PANTHER" id="PTHR45588">
    <property type="entry name" value="TPR DOMAIN-CONTAINING PROTEIN"/>
    <property type="match status" value="1"/>
</dbReference>
<gene>
    <name evidence="2" type="ORF">PSALAMII_LOCUS3626</name>
</gene>
<accession>A0A9W4IXP1</accession>
<organism evidence="2 3">
    <name type="scientific">Penicillium salamii</name>
    <dbReference type="NCBI Taxonomy" id="1612424"/>
    <lineage>
        <taxon>Eukaryota</taxon>
        <taxon>Fungi</taxon>
        <taxon>Dikarya</taxon>
        <taxon>Ascomycota</taxon>
        <taxon>Pezizomycotina</taxon>
        <taxon>Eurotiomycetes</taxon>
        <taxon>Eurotiomycetidae</taxon>
        <taxon>Eurotiales</taxon>
        <taxon>Aspergillaceae</taxon>
        <taxon>Penicillium</taxon>
    </lineage>
</organism>
<protein>
    <recommendedName>
        <fullName evidence="4">TPR domain protein</fullName>
    </recommendedName>
</protein>
<dbReference type="EMBL" id="CAJVPG010000133">
    <property type="protein sequence ID" value="CAG8359326.1"/>
    <property type="molecule type" value="Genomic_DNA"/>
</dbReference>
<evidence type="ECO:0000256" key="1">
    <source>
        <dbReference type="PROSITE-ProRule" id="PRU00339"/>
    </source>
</evidence>
<dbReference type="InterPro" id="IPR011990">
    <property type="entry name" value="TPR-like_helical_dom_sf"/>
</dbReference>
<dbReference type="PROSITE" id="PS50005">
    <property type="entry name" value="TPR"/>
    <property type="match status" value="1"/>
</dbReference>
<name>A0A9W4IXP1_9EURO</name>
<dbReference type="PANTHER" id="PTHR45588:SF3">
    <property type="entry name" value="TPR DOMAIN PROTEIN"/>
    <property type="match status" value="1"/>
</dbReference>
<evidence type="ECO:0008006" key="4">
    <source>
        <dbReference type="Google" id="ProtNLM"/>
    </source>
</evidence>
<comment type="caution">
    <text evidence="2">The sequence shown here is derived from an EMBL/GenBank/DDBJ whole genome shotgun (WGS) entry which is preliminary data.</text>
</comment>
<dbReference type="Proteomes" id="UP001152649">
    <property type="component" value="Unassembled WGS sequence"/>
</dbReference>
<proteinExistence type="predicted"/>
<reference evidence="2" key="1">
    <citation type="submission" date="2021-07" db="EMBL/GenBank/DDBJ databases">
        <authorList>
            <person name="Branca A.L. A."/>
        </authorList>
    </citation>
    <scope>NUCLEOTIDE SEQUENCE</scope>
</reference>
<dbReference type="OrthoDB" id="414774at2759"/>